<accession>A0ABW5QCT3</accession>
<proteinExistence type="predicted"/>
<reference evidence="3" key="1">
    <citation type="journal article" date="2019" name="Int. J. Syst. Evol. Microbiol.">
        <title>The Global Catalogue of Microorganisms (GCM) 10K type strain sequencing project: providing services to taxonomists for standard genome sequencing and annotation.</title>
        <authorList>
            <consortium name="The Broad Institute Genomics Platform"/>
            <consortium name="The Broad Institute Genome Sequencing Center for Infectious Disease"/>
            <person name="Wu L."/>
            <person name="Ma J."/>
        </authorList>
    </citation>
    <scope>NUCLEOTIDE SEQUENCE [LARGE SCALE GENOMIC DNA]</scope>
    <source>
        <strain evidence="3">TISTR 1571</strain>
    </source>
</reference>
<evidence type="ECO:0000313" key="2">
    <source>
        <dbReference type="EMBL" id="MFD2639492.1"/>
    </source>
</evidence>
<sequence>MLKKVALSSLLLALLLGACSSGESKSDKEVVIDTYQSMMEMEKVDSTGTLDVNVEADVQDPMIKPYIQMVNDMEFSVDQRMDMTQNLQEMVVHLSATMSPMTFNIDLPVLQDLENQTLYVETDSLVDNLGMFLGNTEQLKGKLLKLDMNELEGTEAPQVDYQEMQEKTTTILTDFLNEKSDEDFTKEENTYITTFSKDELIEMFSKLVTEFDDSIPEDELQQGVEEMKTALKDVDLNTFETHVTLEDDQLKSQKFILDLAFDYEGTPVKINLQSDTVYNSIGEDVEFTIDPENSELIEMQELNQMMNSMGY</sequence>
<feature type="chain" id="PRO_5046715858" description="Lipoprotein" evidence="1">
    <location>
        <begin position="21"/>
        <end position="311"/>
    </location>
</feature>
<evidence type="ECO:0008006" key="4">
    <source>
        <dbReference type="Google" id="ProtNLM"/>
    </source>
</evidence>
<dbReference type="RefSeq" id="WP_377329420.1">
    <property type="nucleotide sequence ID" value="NZ_JBHUMZ010000025.1"/>
</dbReference>
<keyword evidence="1" id="KW-0732">Signal</keyword>
<dbReference type="Proteomes" id="UP001597452">
    <property type="component" value="Unassembled WGS sequence"/>
</dbReference>
<gene>
    <name evidence="2" type="ORF">ACFSW4_11480</name>
</gene>
<organism evidence="2 3">
    <name type="scientific">Piscibacillus salipiscarius</name>
    <dbReference type="NCBI Taxonomy" id="299480"/>
    <lineage>
        <taxon>Bacteria</taxon>
        <taxon>Bacillati</taxon>
        <taxon>Bacillota</taxon>
        <taxon>Bacilli</taxon>
        <taxon>Bacillales</taxon>
        <taxon>Bacillaceae</taxon>
        <taxon>Piscibacillus</taxon>
    </lineage>
</organism>
<dbReference type="EMBL" id="JBHUMZ010000025">
    <property type="protein sequence ID" value="MFD2639492.1"/>
    <property type="molecule type" value="Genomic_DNA"/>
</dbReference>
<evidence type="ECO:0000256" key="1">
    <source>
        <dbReference type="SAM" id="SignalP"/>
    </source>
</evidence>
<dbReference type="PROSITE" id="PS51257">
    <property type="entry name" value="PROKAR_LIPOPROTEIN"/>
    <property type="match status" value="1"/>
</dbReference>
<feature type="signal peptide" evidence="1">
    <location>
        <begin position="1"/>
        <end position="20"/>
    </location>
</feature>
<name>A0ABW5QCT3_9BACI</name>
<evidence type="ECO:0000313" key="3">
    <source>
        <dbReference type="Proteomes" id="UP001597452"/>
    </source>
</evidence>
<comment type="caution">
    <text evidence="2">The sequence shown here is derived from an EMBL/GenBank/DDBJ whole genome shotgun (WGS) entry which is preliminary data.</text>
</comment>
<keyword evidence="3" id="KW-1185">Reference proteome</keyword>
<protein>
    <recommendedName>
        <fullName evidence="4">Lipoprotein</fullName>
    </recommendedName>
</protein>